<dbReference type="Pfam" id="PF07587">
    <property type="entry name" value="PSD1"/>
    <property type="match status" value="1"/>
</dbReference>
<dbReference type="PANTHER" id="PTHR35889">
    <property type="entry name" value="CYCLOINULO-OLIGOSACCHARIDE FRUCTANOTRANSFERASE-RELATED"/>
    <property type="match status" value="1"/>
</dbReference>
<dbReference type="InterPro" id="IPR022655">
    <property type="entry name" value="DUF1553"/>
</dbReference>
<dbReference type="Pfam" id="PF07583">
    <property type="entry name" value="PSCyt2"/>
    <property type="match status" value="1"/>
</dbReference>
<evidence type="ECO:0000259" key="1">
    <source>
        <dbReference type="Pfam" id="PF07583"/>
    </source>
</evidence>
<organism evidence="3 4">
    <name type="scientific">Roseiconus lacunae</name>
    <dbReference type="NCBI Taxonomy" id="2605694"/>
    <lineage>
        <taxon>Bacteria</taxon>
        <taxon>Pseudomonadati</taxon>
        <taxon>Planctomycetota</taxon>
        <taxon>Planctomycetia</taxon>
        <taxon>Pirellulales</taxon>
        <taxon>Pirellulaceae</taxon>
        <taxon>Roseiconus</taxon>
    </lineage>
</organism>
<dbReference type="RefSeq" id="WP_289164695.1">
    <property type="nucleotide sequence ID" value="NZ_JASZZN010000012.1"/>
</dbReference>
<gene>
    <name evidence="3" type="ORF">QTN89_17540</name>
</gene>
<sequence length="648" mass="73538">MIPRPIEHYIRWFFAISYATFFTAISPAGEPPTIGPAETQMIEEPEISKYDRDHWSFMPITAPPIPQVDDFSWAKTSIDRFVLASLESEGIRPADAANRSTLVRRLYWDLIGLPPTAEQARQFVQDDSPNAYDRLVDELLASPHHAQHAALAWLDLARFAETDGFEHDKIRPSAWRYRDWVIRALGNDLPYDTFIQWQIAGDELEPDNEEAQLATAFCVSGPDMPDINLIDERRHVLLNEMTSTVGSVVMALQFGCAQCHDHKYDAISQADFYRLRAFFDRSLNLKQNKSVTTLTSIQNDRPSRLMNRGDFRSPGPVVHAAYPRLLNANSDSPSDGAGQRAALAKWLTSSDHPLTARVIVNRVWQQHFGRGLVTTPSDFGVMSDEPSHPELLDHLASELIANDWSLKWLHRTIVRSQVYQLCSRPPADAANSDGVSHWQHALENDPENRLLARYPRRRLTGEAIRDGMLLVSDSLESTMGGPGFKPPLPAELLKTLLKGQWKITEDPAEHQRRSVYLFARRNLRYPFFATFDRPSADQPCACRNESTTAVQSLTLFNSQTSLDVSERLADRVLSVGPSRPEQIDELFWRLFARSPGEKERTMAIDFLRSQTVLIESQDIDYQKRHASRLAMVDLCRGLLNSNAFVYID</sequence>
<dbReference type="Proteomes" id="UP001239462">
    <property type="component" value="Unassembled WGS sequence"/>
</dbReference>
<accession>A0ABT7PLU8</accession>
<evidence type="ECO:0000259" key="2">
    <source>
        <dbReference type="Pfam" id="PF07587"/>
    </source>
</evidence>
<dbReference type="PANTHER" id="PTHR35889:SF3">
    <property type="entry name" value="F-BOX DOMAIN-CONTAINING PROTEIN"/>
    <property type="match status" value="1"/>
</dbReference>
<evidence type="ECO:0000313" key="3">
    <source>
        <dbReference type="EMBL" id="MDM4017254.1"/>
    </source>
</evidence>
<feature type="domain" description="DUF1553" evidence="2">
    <location>
        <begin position="339"/>
        <end position="606"/>
    </location>
</feature>
<dbReference type="InterPro" id="IPR011444">
    <property type="entry name" value="DUF1549"/>
</dbReference>
<evidence type="ECO:0000313" key="4">
    <source>
        <dbReference type="Proteomes" id="UP001239462"/>
    </source>
</evidence>
<reference evidence="3 4" key="1">
    <citation type="submission" date="2023-06" db="EMBL/GenBank/DDBJ databases">
        <title>Roseiconus lacunae JC819 isolated from Gulf of Mannar region, Tamil Nadu.</title>
        <authorList>
            <person name="Pk S."/>
            <person name="Ch S."/>
            <person name="Ch V.R."/>
        </authorList>
    </citation>
    <scope>NUCLEOTIDE SEQUENCE [LARGE SCALE GENOMIC DNA]</scope>
    <source>
        <strain evidence="3 4">JC819</strain>
    </source>
</reference>
<dbReference type="EMBL" id="JASZZN010000012">
    <property type="protein sequence ID" value="MDM4017254.1"/>
    <property type="molecule type" value="Genomic_DNA"/>
</dbReference>
<feature type="domain" description="DUF1549" evidence="1">
    <location>
        <begin position="78"/>
        <end position="281"/>
    </location>
</feature>
<name>A0ABT7PLU8_9BACT</name>
<proteinExistence type="predicted"/>
<protein>
    <submittedName>
        <fullName evidence="3">DUF1549 and DUF1553 domain-containing protein</fullName>
    </submittedName>
</protein>
<keyword evidence="4" id="KW-1185">Reference proteome</keyword>
<comment type="caution">
    <text evidence="3">The sequence shown here is derived from an EMBL/GenBank/DDBJ whole genome shotgun (WGS) entry which is preliminary data.</text>
</comment>